<organism evidence="1 2">
    <name type="scientific">Fusarium acutatum</name>
    <dbReference type="NCBI Taxonomy" id="78861"/>
    <lineage>
        <taxon>Eukaryota</taxon>
        <taxon>Fungi</taxon>
        <taxon>Dikarya</taxon>
        <taxon>Ascomycota</taxon>
        <taxon>Pezizomycotina</taxon>
        <taxon>Sordariomycetes</taxon>
        <taxon>Hypocreomycetidae</taxon>
        <taxon>Hypocreales</taxon>
        <taxon>Nectriaceae</taxon>
        <taxon>Fusarium</taxon>
        <taxon>Fusarium fujikuroi species complex</taxon>
    </lineage>
</organism>
<comment type="caution">
    <text evidence="1">The sequence shown here is derived from an EMBL/GenBank/DDBJ whole genome shotgun (WGS) entry which is preliminary data.</text>
</comment>
<name>A0A8H4NLI3_9HYPO</name>
<proteinExistence type="predicted"/>
<sequence>MSQIARKTQSVPPNFAMYISGFHSPGYCVAIPLWNKYIDGIDNGSDSNISTYLMDAGLWTACHESRLMMQESFLHAQWRYESWTEHYISGGAPLYITIRYRKDLVILQLDSLDFEKWDDEKWGRVRYLRNIGIEYRPDWCIVFNKEEEEGNGAWEVDAFDKIYCFGEALDSVRIWIIDHNLRRKVDALPCDEKRGQGFWSTENVSFYGADRKFSSTGLGKGGDRLAHWEYINPVADGEHRKFSLYFADRLYDLYKELLDWATRGTGTISALLGWDRL</sequence>
<accession>A0A8H4NLI3</accession>
<protein>
    <submittedName>
        <fullName evidence="1">Uncharacterized protein</fullName>
    </submittedName>
</protein>
<evidence type="ECO:0000313" key="1">
    <source>
        <dbReference type="EMBL" id="KAF4442694.1"/>
    </source>
</evidence>
<keyword evidence="2" id="KW-1185">Reference proteome</keyword>
<evidence type="ECO:0000313" key="2">
    <source>
        <dbReference type="Proteomes" id="UP000536711"/>
    </source>
</evidence>
<reference evidence="1 2" key="1">
    <citation type="submission" date="2020-01" db="EMBL/GenBank/DDBJ databases">
        <title>Identification and distribution of gene clusters putatively required for synthesis of sphingolipid metabolism inhibitors in phylogenetically diverse species of the filamentous fungus Fusarium.</title>
        <authorList>
            <person name="Kim H.-S."/>
            <person name="Busman M."/>
            <person name="Brown D.W."/>
            <person name="Divon H."/>
            <person name="Uhlig S."/>
            <person name="Proctor R.H."/>
        </authorList>
    </citation>
    <scope>NUCLEOTIDE SEQUENCE [LARGE SCALE GENOMIC DNA]</scope>
    <source>
        <strain evidence="1 2">NRRL 13308</strain>
    </source>
</reference>
<gene>
    <name evidence="1" type="ORF">FACUT_1857</name>
</gene>
<dbReference type="OrthoDB" id="3596450at2759"/>
<dbReference type="AlphaFoldDB" id="A0A8H4NLI3"/>
<dbReference type="Proteomes" id="UP000536711">
    <property type="component" value="Unassembled WGS sequence"/>
</dbReference>
<dbReference type="EMBL" id="JAADJF010000038">
    <property type="protein sequence ID" value="KAF4442694.1"/>
    <property type="molecule type" value="Genomic_DNA"/>
</dbReference>